<dbReference type="Pfam" id="PF04770">
    <property type="entry name" value="ZF-HD_dimer"/>
    <property type="match status" value="1"/>
</dbReference>
<keyword evidence="3" id="KW-0862">Zinc</keyword>
<keyword evidence="2" id="KW-0863">Zinc-finger</keyword>
<feature type="region of interest" description="Disordered" evidence="4">
    <location>
        <begin position="26"/>
        <end position="54"/>
    </location>
</feature>
<dbReference type="PROSITE" id="PS51523">
    <property type="entry name" value="ZF_HD_DIMER"/>
    <property type="match status" value="1"/>
</dbReference>
<dbReference type="NCBIfam" id="TIGR01566">
    <property type="entry name" value="ZF_HD_prot_N"/>
    <property type="match status" value="1"/>
</dbReference>
<keyword evidence="7" id="KW-1185">Reference proteome</keyword>
<dbReference type="GO" id="GO:0000976">
    <property type="term" value="F:transcription cis-regulatory region binding"/>
    <property type="evidence" value="ECO:0007669"/>
    <property type="project" value="TreeGrafter"/>
</dbReference>
<dbReference type="GO" id="GO:0008270">
    <property type="term" value="F:zinc ion binding"/>
    <property type="evidence" value="ECO:0007669"/>
    <property type="project" value="UniProtKB-KW"/>
</dbReference>
<dbReference type="PANTHER" id="PTHR31948:SF148">
    <property type="entry name" value="MINI ZINC FINGER PROTEIN 3"/>
    <property type="match status" value="1"/>
</dbReference>
<name>A0AAN7L9T0_TRANT</name>
<reference evidence="6 7" key="1">
    <citation type="journal article" date="2023" name="Hortic Res">
        <title>Pangenome of water caltrop reveals structural variations and asymmetric subgenome divergence after allopolyploidization.</title>
        <authorList>
            <person name="Zhang X."/>
            <person name="Chen Y."/>
            <person name="Wang L."/>
            <person name="Yuan Y."/>
            <person name="Fang M."/>
            <person name="Shi L."/>
            <person name="Lu R."/>
            <person name="Comes H.P."/>
            <person name="Ma Y."/>
            <person name="Chen Y."/>
            <person name="Huang G."/>
            <person name="Zhou Y."/>
            <person name="Zheng Z."/>
            <person name="Qiu Y."/>
        </authorList>
    </citation>
    <scope>NUCLEOTIDE SEQUENCE [LARGE SCALE GENOMIC DNA]</scope>
    <source>
        <strain evidence="6">F231</strain>
    </source>
</reference>
<evidence type="ECO:0000256" key="3">
    <source>
        <dbReference type="ARBA" id="ARBA00022833"/>
    </source>
</evidence>
<feature type="domain" description="ZF-HD dimerization-type" evidence="5">
    <location>
        <begin position="61"/>
        <end position="110"/>
    </location>
</feature>
<protein>
    <recommendedName>
        <fullName evidence="5">ZF-HD dimerization-type domain-containing protein</fullName>
    </recommendedName>
</protein>
<dbReference type="AlphaFoldDB" id="A0AAN7L9T0"/>
<dbReference type="PANTHER" id="PTHR31948">
    <property type="entry name" value="ZINC-FINGER HOMEODOMAIN PROTEIN 2"/>
    <property type="match status" value="1"/>
</dbReference>
<organism evidence="6 7">
    <name type="scientific">Trapa natans</name>
    <name type="common">Water chestnut</name>
    <dbReference type="NCBI Taxonomy" id="22666"/>
    <lineage>
        <taxon>Eukaryota</taxon>
        <taxon>Viridiplantae</taxon>
        <taxon>Streptophyta</taxon>
        <taxon>Embryophyta</taxon>
        <taxon>Tracheophyta</taxon>
        <taxon>Spermatophyta</taxon>
        <taxon>Magnoliopsida</taxon>
        <taxon>eudicotyledons</taxon>
        <taxon>Gunneridae</taxon>
        <taxon>Pentapetalae</taxon>
        <taxon>rosids</taxon>
        <taxon>malvids</taxon>
        <taxon>Myrtales</taxon>
        <taxon>Lythraceae</taxon>
        <taxon>Trapa</taxon>
    </lineage>
</organism>
<gene>
    <name evidence="6" type="ORF">SAY86_005889</name>
</gene>
<accession>A0AAN7L9T0</accession>
<dbReference type="GO" id="GO:0003700">
    <property type="term" value="F:DNA-binding transcription factor activity"/>
    <property type="evidence" value="ECO:0007669"/>
    <property type="project" value="TreeGrafter"/>
</dbReference>
<dbReference type="GO" id="GO:0005634">
    <property type="term" value="C:nucleus"/>
    <property type="evidence" value="ECO:0007669"/>
    <property type="project" value="TreeGrafter"/>
</dbReference>
<dbReference type="GO" id="GO:0050793">
    <property type="term" value="P:regulation of developmental process"/>
    <property type="evidence" value="ECO:0007669"/>
    <property type="project" value="TreeGrafter"/>
</dbReference>
<proteinExistence type="predicted"/>
<feature type="compositionally biased region" description="Low complexity" evidence="4">
    <location>
        <begin position="26"/>
        <end position="53"/>
    </location>
</feature>
<evidence type="ECO:0000313" key="7">
    <source>
        <dbReference type="Proteomes" id="UP001346149"/>
    </source>
</evidence>
<evidence type="ECO:0000256" key="4">
    <source>
        <dbReference type="SAM" id="MobiDB-lite"/>
    </source>
</evidence>
<evidence type="ECO:0000256" key="1">
    <source>
        <dbReference type="ARBA" id="ARBA00022723"/>
    </source>
</evidence>
<sequence length="130" mass="13888">MKKTQVAVRRSDRLLMRAAAAAAANTPANTSANTSANISANISPNTSPNTTSSVPIRSVRYGECQKNQAANIGRYAVDGCGEFLASGAEGTEGFFICAACECHRNFHRRVVVDNSEVVCEHTPINNSRNE</sequence>
<evidence type="ECO:0000313" key="6">
    <source>
        <dbReference type="EMBL" id="KAK4777201.1"/>
    </source>
</evidence>
<dbReference type="InterPro" id="IPR006456">
    <property type="entry name" value="ZF_HD_homeobox_Cys/His_dimer"/>
</dbReference>
<keyword evidence="1" id="KW-0479">Metal-binding</keyword>
<comment type="caution">
    <text evidence="6">The sequence shown here is derived from an EMBL/GenBank/DDBJ whole genome shotgun (WGS) entry which is preliminary data.</text>
</comment>
<dbReference type="Proteomes" id="UP001346149">
    <property type="component" value="Unassembled WGS sequence"/>
</dbReference>
<dbReference type="EMBL" id="JAXQNO010000018">
    <property type="protein sequence ID" value="KAK4777201.1"/>
    <property type="molecule type" value="Genomic_DNA"/>
</dbReference>
<evidence type="ECO:0000259" key="5">
    <source>
        <dbReference type="PROSITE" id="PS51523"/>
    </source>
</evidence>
<evidence type="ECO:0000256" key="2">
    <source>
        <dbReference type="ARBA" id="ARBA00022771"/>
    </source>
</evidence>